<dbReference type="GO" id="GO:0005506">
    <property type="term" value="F:iron ion binding"/>
    <property type="evidence" value="ECO:0007669"/>
    <property type="project" value="InterPro"/>
</dbReference>
<keyword evidence="7" id="KW-0503">Monooxygenase</keyword>
<dbReference type="InterPro" id="IPR002401">
    <property type="entry name" value="Cyt_P450_E_grp-I"/>
</dbReference>
<keyword evidence="9" id="KW-1133">Transmembrane helix</keyword>
<evidence type="ECO:0000256" key="3">
    <source>
        <dbReference type="ARBA" id="ARBA00022617"/>
    </source>
</evidence>
<comment type="cofactor">
    <cofactor evidence="1 8">
        <name>heme</name>
        <dbReference type="ChEBI" id="CHEBI:30413"/>
    </cofactor>
</comment>
<keyword evidence="6 8" id="KW-0408">Iron</keyword>
<evidence type="ECO:0000256" key="7">
    <source>
        <dbReference type="ARBA" id="ARBA00023033"/>
    </source>
</evidence>
<dbReference type="GO" id="GO:0020037">
    <property type="term" value="F:heme binding"/>
    <property type="evidence" value="ECO:0007669"/>
    <property type="project" value="InterPro"/>
</dbReference>
<proteinExistence type="predicted"/>
<dbReference type="PANTHER" id="PTHR24305">
    <property type="entry name" value="CYTOCHROME P450"/>
    <property type="match status" value="1"/>
</dbReference>
<evidence type="ECO:0000313" key="10">
    <source>
        <dbReference type="EMBL" id="KAK4150900.1"/>
    </source>
</evidence>
<keyword evidence="9" id="KW-0812">Transmembrane</keyword>
<evidence type="ECO:0000256" key="6">
    <source>
        <dbReference type="ARBA" id="ARBA00023004"/>
    </source>
</evidence>
<organism evidence="10 11">
    <name type="scientific">Chaetomidium leptoderma</name>
    <dbReference type="NCBI Taxonomy" id="669021"/>
    <lineage>
        <taxon>Eukaryota</taxon>
        <taxon>Fungi</taxon>
        <taxon>Dikarya</taxon>
        <taxon>Ascomycota</taxon>
        <taxon>Pezizomycotina</taxon>
        <taxon>Sordariomycetes</taxon>
        <taxon>Sordariomycetidae</taxon>
        <taxon>Sordariales</taxon>
        <taxon>Chaetomiaceae</taxon>
        <taxon>Chaetomidium</taxon>
    </lineage>
</organism>
<feature type="binding site" description="axial binding residue" evidence="8">
    <location>
        <position position="481"/>
    </location>
    <ligand>
        <name>heme</name>
        <dbReference type="ChEBI" id="CHEBI:30413"/>
    </ligand>
    <ligandPart>
        <name>Fe</name>
        <dbReference type="ChEBI" id="CHEBI:18248"/>
    </ligandPart>
</feature>
<keyword evidence="3 8" id="KW-0349">Heme</keyword>
<feature type="transmembrane region" description="Helical" evidence="9">
    <location>
        <begin position="12"/>
        <end position="32"/>
    </location>
</feature>
<evidence type="ECO:0000256" key="1">
    <source>
        <dbReference type="ARBA" id="ARBA00001971"/>
    </source>
</evidence>
<reference evidence="10" key="1">
    <citation type="journal article" date="2023" name="Mol. Phylogenet. Evol.">
        <title>Genome-scale phylogeny and comparative genomics of the fungal order Sordariales.</title>
        <authorList>
            <person name="Hensen N."/>
            <person name="Bonometti L."/>
            <person name="Westerberg I."/>
            <person name="Brannstrom I.O."/>
            <person name="Guillou S."/>
            <person name="Cros-Aarteil S."/>
            <person name="Calhoun S."/>
            <person name="Haridas S."/>
            <person name="Kuo A."/>
            <person name="Mondo S."/>
            <person name="Pangilinan J."/>
            <person name="Riley R."/>
            <person name="LaButti K."/>
            <person name="Andreopoulos B."/>
            <person name="Lipzen A."/>
            <person name="Chen C."/>
            <person name="Yan M."/>
            <person name="Daum C."/>
            <person name="Ng V."/>
            <person name="Clum A."/>
            <person name="Steindorff A."/>
            <person name="Ohm R.A."/>
            <person name="Martin F."/>
            <person name="Silar P."/>
            <person name="Natvig D.O."/>
            <person name="Lalanne C."/>
            <person name="Gautier V."/>
            <person name="Ament-Velasquez S.L."/>
            <person name="Kruys A."/>
            <person name="Hutchinson M.I."/>
            <person name="Powell A.J."/>
            <person name="Barry K."/>
            <person name="Miller A.N."/>
            <person name="Grigoriev I.V."/>
            <person name="Debuchy R."/>
            <person name="Gladieux P."/>
            <person name="Hiltunen Thoren M."/>
            <person name="Johannesson H."/>
        </authorList>
    </citation>
    <scope>NUCLEOTIDE SEQUENCE</scope>
    <source>
        <strain evidence="10">CBS 538.74</strain>
    </source>
</reference>
<evidence type="ECO:0000256" key="9">
    <source>
        <dbReference type="SAM" id="Phobius"/>
    </source>
</evidence>
<evidence type="ECO:0000313" key="11">
    <source>
        <dbReference type="Proteomes" id="UP001302745"/>
    </source>
</evidence>
<comment type="pathway">
    <text evidence="2">Secondary metabolite biosynthesis.</text>
</comment>
<comment type="caution">
    <text evidence="10">The sequence shown here is derived from an EMBL/GenBank/DDBJ whole genome shotgun (WGS) entry which is preliminary data.</text>
</comment>
<dbReference type="InterPro" id="IPR050121">
    <property type="entry name" value="Cytochrome_P450_monoxygenase"/>
</dbReference>
<dbReference type="InterPro" id="IPR036396">
    <property type="entry name" value="Cyt_P450_sf"/>
</dbReference>
<dbReference type="PRINTS" id="PR00385">
    <property type="entry name" value="P450"/>
</dbReference>
<evidence type="ECO:0000256" key="8">
    <source>
        <dbReference type="PIRSR" id="PIRSR602401-1"/>
    </source>
</evidence>
<reference evidence="10" key="2">
    <citation type="submission" date="2023-05" db="EMBL/GenBank/DDBJ databases">
        <authorList>
            <consortium name="Lawrence Berkeley National Laboratory"/>
            <person name="Steindorff A."/>
            <person name="Hensen N."/>
            <person name="Bonometti L."/>
            <person name="Westerberg I."/>
            <person name="Brannstrom I.O."/>
            <person name="Guillou S."/>
            <person name="Cros-Aarteil S."/>
            <person name="Calhoun S."/>
            <person name="Haridas S."/>
            <person name="Kuo A."/>
            <person name="Mondo S."/>
            <person name="Pangilinan J."/>
            <person name="Riley R."/>
            <person name="Labutti K."/>
            <person name="Andreopoulos B."/>
            <person name="Lipzen A."/>
            <person name="Chen C."/>
            <person name="Yanf M."/>
            <person name="Daum C."/>
            <person name="Ng V."/>
            <person name="Clum A."/>
            <person name="Ohm R."/>
            <person name="Martin F."/>
            <person name="Silar P."/>
            <person name="Natvig D."/>
            <person name="Lalanne C."/>
            <person name="Gautier V."/>
            <person name="Ament-Velasquez S.L."/>
            <person name="Kruys A."/>
            <person name="Hutchinson M.I."/>
            <person name="Powell A.J."/>
            <person name="Barry K."/>
            <person name="Miller A.N."/>
            <person name="Grigoriev I.V."/>
            <person name="Debuchy R."/>
            <person name="Gladieux P."/>
            <person name="Thoren M.H."/>
            <person name="Johannesson H."/>
        </authorList>
    </citation>
    <scope>NUCLEOTIDE SEQUENCE</scope>
    <source>
        <strain evidence="10">CBS 538.74</strain>
    </source>
</reference>
<dbReference type="InterPro" id="IPR001128">
    <property type="entry name" value="Cyt_P450"/>
</dbReference>
<dbReference type="SUPFAM" id="SSF48264">
    <property type="entry name" value="Cytochrome P450"/>
    <property type="match status" value="1"/>
</dbReference>
<accession>A0AAN6VI12</accession>
<keyword evidence="11" id="KW-1185">Reference proteome</keyword>
<dbReference type="PRINTS" id="PR00463">
    <property type="entry name" value="EP450I"/>
</dbReference>
<dbReference type="GO" id="GO:0016705">
    <property type="term" value="F:oxidoreductase activity, acting on paired donors, with incorporation or reduction of molecular oxygen"/>
    <property type="evidence" value="ECO:0007669"/>
    <property type="project" value="InterPro"/>
</dbReference>
<dbReference type="Pfam" id="PF00067">
    <property type="entry name" value="p450"/>
    <property type="match status" value="1"/>
</dbReference>
<dbReference type="EMBL" id="MU857044">
    <property type="protein sequence ID" value="KAK4150900.1"/>
    <property type="molecule type" value="Genomic_DNA"/>
</dbReference>
<keyword evidence="5" id="KW-0560">Oxidoreductase</keyword>
<keyword evidence="9" id="KW-0472">Membrane</keyword>
<dbReference type="Proteomes" id="UP001302745">
    <property type="component" value="Unassembled WGS sequence"/>
</dbReference>
<dbReference type="AlphaFoldDB" id="A0AAN6VI12"/>
<evidence type="ECO:0000256" key="4">
    <source>
        <dbReference type="ARBA" id="ARBA00022723"/>
    </source>
</evidence>
<dbReference type="GO" id="GO:0004497">
    <property type="term" value="F:monooxygenase activity"/>
    <property type="evidence" value="ECO:0007669"/>
    <property type="project" value="UniProtKB-KW"/>
</dbReference>
<protein>
    <submittedName>
        <fullName evidence="10">Cytochrome P450</fullName>
    </submittedName>
</protein>
<evidence type="ECO:0000256" key="5">
    <source>
        <dbReference type="ARBA" id="ARBA00023002"/>
    </source>
</evidence>
<dbReference type="CDD" id="cd11051">
    <property type="entry name" value="CYP59-like"/>
    <property type="match status" value="1"/>
</dbReference>
<keyword evidence="4 8" id="KW-0479">Metal-binding</keyword>
<gene>
    <name evidence="10" type="ORF">C8A00DRAFT_17627</name>
</gene>
<name>A0AAN6VI12_9PEZI</name>
<sequence length="557" mass="62325">MGSFEVLSAGRVASVCLTACAGALVYLVVKGYHARRTFYRLRQQGMPMPPWNPILGHLLAVPPVMKTLPEDTQQPDAFEALCKAHEKEDMDSIIYLDMWPFADPMIVICSPVLAVQACQEHDLPKPPILHAFFNPLAGGDNLFTMNGPVWKRSRALFNSGFGAGYILEQTSHIVDEAEIYVEILREHARKGDMFSLDDVTCWYTMDIIGTVTLDSRLQSQRQHNPLATAMRRQIRWHVLDNEWNLFIRWNPARPFVQWYNNRQMDRYVSGELDKRYAEWKEDENTASSRSVIHLALAGYMAQQKTLPRPPRLDPAFKAWAIVQIRLFLFAGHDSTSSTICYCFHLLQSHPAALARLRAEHDAVFGTDVATTSQKLRANPALANQLPYTTAVIKETLRLFPPASAMRGGLPGVSLVDAQGNAYPTEGTNIWILHSAVQRNPKYWGGGDPAAFHPERWLVGPGDPLYPPRGGWRPFEHGARNCLGQTLAMLDIKITLALTVRELDVRSVYDEWDALNGGGAKAAGKGKVKTVNGERAYQTQVGGAHPADGFPCRVRFRV</sequence>
<dbReference type="Gene3D" id="1.10.630.10">
    <property type="entry name" value="Cytochrome P450"/>
    <property type="match status" value="1"/>
</dbReference>
<evidence type="ECO:0000256" key="2">
    <source>
        <dbReference type="ARBA" id="ARBA00005179"/>
    </source>
</evidence>
<dbReference type="PANTHER" id="PTHR24305:SF107">
    <property type="entry name" value="P450, PUTATIVE (EUROFUNG)-RELATED"/>
    <property type="match status" value="1"/>
</dbReference>